<dbReference type="NCBIfam" id="TIGR00040">
    <property type="entry name" value="yfcE"/>
    <property type="match status" value="1"/>
</dbReference>
<dbReference type="Pfam" id="PF12850">
    <property type="entry name" value="Metallophos_2"/>
    <property type="match status" value="1"/>
</dbReference>
<comment type="similarity">
    <text evidence="1 2">Belongs to the metallophosphoesterase superfamily. YfcE family.</text>
</comment>
<accession>A0A6N7VPT7</accession>
<name>A0A6N7VPT7_9FIRM</name>
<comment type="cofactor">
    <cofactor evidence="2">
        <name>a divalent metal cation</name>
        <dbReference type="ChEBI" id="CHEBI:60240"/>
    </cofactor>
</comment>
<dbReference type="RefSeq" id="WP_154538723.1">
    <property type="nucleotide sequence ID" value="NZ_JAXDSU010000041.1"/>
</dbReference>
<evidence type="ECO:0000256" key="2">
    <source>
        <dbReference type="RuleBase" id="RU362039"/>
    </source>
</evidence>
<comment type="caution">
    <text evidence="4">The sequence shown here is derived from an EMBL/GenBank/DDBJ whole genome shotgun (WGS) entry which is preliminary data.</text>
</comment>
<dbReference type="EC" id="3.1.4.-" evidence="2"/>
<proteinExistence type="inferred from homology"/>
<evidence type="ECO:0000256" key="1">
    <source>
        <dbReference type="ARBA" id="ARBA00008950"/>
    </source>
</evidence>
<reference evidence="4 5" key="1">
    <citation type="submission" date="2019-08" db="EMBL/GenBank/DDBJ databases">
        <title>In-depth cultivation of the pig gut microbiome towards novel bacterial diversity and tailored functional studies.</title>
        <authorList>
            <person name="Wylensek D."/>
            <person name="Hitch T.C.A."/>
            <person name="Clavel T."/>
        </authorList>
    </citation>
    <scope>NUCLEOTIDE SEQUENCE [LARGE SCALE GENOMIC DNA]</scope>
    <source>
        <strain evidence="4 5">WCA-380-WT-2B</strain>
    </source>
</reference>
<dbReference type="AlphaFoldDB" id="A0A6N7VPT7"/>
<dbReference type="EMBL" id="VULQ01000001">
    <property type="protein sequence ID" value="MSS76866.1"/>
    <property type="molecule type" value="Genomic_DNA"/>
</dbReference>
<dbReference type="SUPFAM" id="SSF56300">
    <property type="entry name" value="Metallo-dependent phosphatases"/>
    <property type="match status" value="1"/>
</dbReference>
<dbReference type="Gene3D" id="3.60.21.10">
    <property type="match status" value="1"/>
</dbReference>
<evidence type="ECO:0000313" key="5">
    <source>
        <dbReference type="Proteomes" id="UP000441925"/>
    </source>
</evidence>
<evidence type="ECO:0000313" key="4">
    <source>
        <dbReference type="EMBL" id="MSS76866.1"/>
    </source>
</evidence>
<sequence>MKVLVVSDTHGYVDDVLKFLNTNKVNLIIHAGDFSEDALKIKSISGIKTLRVKGNNDYLDNTSPDQRIINIYNHRILLVHGHKENVYYSKNSLIDKAIENECEMVIFGHTHTYCEDYDENFNIILLNPGSVSLPRDMIKSMAMIEINDYIKIKKICIN</sequence>
<dbReference type="GO" id="GO:0016787">
    <property type="term" value="F:hydrolase activity"/>
    <property type="evidence" value="ECO:0007669"/>
    <property type="project" value="UniProtKB-UniRule"/>
</dbReference>
<feature type="domain" description="Calcineurin-like phosphoesterase" evidence="3">
    <location>
        <begin position="1"/>
        <end position="148"/>
    </location>
</feature>
<dbReference type="GO" id="GO:0046872">
    <property type="term" value="F:metal ion binding"/>
    <property type="evidence" value="ECO:0007669"/>
    <property type="project" value="UniProtKB-KW"/>
</dbReference>
<dbReference type="InterPro" id="IPR000979">
    <property type="entry name" value="Phosphodiesterase_MJ0936/Vps29"/>
</dbReference>
<keyword evidence="2" id="KW-0479">Metal-binding</keyword>
<protein>
    <recommendedName>
        <fullName evidence="2">Phosphoesterase</fullName>
        <ecNumber evidence="2">3.1.4.-</ecNumber>
    </recommendedName>
</protein>
<keyword evidence="5" id="KW-1185">Reference proteome</keyword>
<dbReference type="PANTHER" id="PTHR11124">
    <property type="entry name" value="VACUOLAR SORTING PROTEIN VPS29"/>
    <property type="match status" value="1"/>
</dbReference>
<evidence type="ECO:0000259" key="3">
    <source>
        <dbReference type="Pfam" id="PF12850"/>
    </source>
</evidence>
<dbReference type="Proteomes" id="UP000441925">
    <property type="component" value="Unassembled WGS sequence"/>
</dbReference>
<gene>
    <name evidence="4" type="ORF">FYJ26_00185</name>
</gene>
<organism evidence="4 5">
    <name type="scientific">Anaerococcus porci</name>
    <dbReference type="NCBI Taxonomy" id="2652269"/>
    <lineage>
        <taxon>Bacteria</taxon>
        <taxon>Bacillati</taxon>
        <taxon>Bacillota</taxon>
        <taxon>Tissierellia</taxon>
        <taxon>Tissierellales</taxon>
        <taxon>Peptoniphilaceae</taxon>
        <taxon>Anaerococcus</taxon>
    </lineage>
</organism>
<dbReference type="InterPro" id="IPR024654">
    <property type="entry name" value="Calcineurin-like_PHP_lpxH"/>
</dbReference>
<dbReference type="InterPro" id="IPR029052">
    <property type="entry name" value="Metallo-depent_PP-like"/>
</dbReference>